<accession>A0A183U1U2</accession>
<feature type="region of interest" description="Disordered" evidence="1">
    <location>
        <begin position="1"/>
        <end position="53"/>
    </location>
</feature>
<dbReference type="Proteomes" id="UP000050794">
    <property type="component" value="Unassembled WGS sequence"/>
</dbReference>
<organism evidence="2 3">
    <name type="scientific">Toxocara canis</name>
    <name type="common">Canine roundworm</name>
    <dbReference type="NCBI Taxonomy" id="6265"/>
    <lineage>
        <taxon>Eukaryota</taxon>
        <taxon>Metazoa</taxon>
        <taxon>Ecdysozoa</taxon>
        <taxon>Nematoda</taxon>
        <taxon>Chromadorea</taxon>
        <taxon>Rhabditida</taxon>
        <taxon>Spirurina</taxon>
        <taxon>Ascaridomorpha</taxon>
        <taxon>Ascaridoidea</taxon>
        <taxon>Toxocaridae</taxon>
        <taxon>Toxocara</taxon>
    </lineage>
</organism>
<evidence type="ECO:0000313" key="3">
    <source>
        <dbReference type="WBParaSite" id="TCNE_0000246201-mRNA-1"/>
    </source>
</evidence>
<evidence type="ECO:0000256" key="1">
    <source>
        <dbReference type="SAM" id="MobiDB-lite"/>
    </source>
</evidence>
<name>A0A183U1U2_TOXCA</name>
<reference evidence="3" key="1">
    <citation type="submission" date="2016-06" db="UniProtKB">
        <authorList>
            <consortium name="WormBaseParasite"/>
        </authorList>
    </citation>
    <scope>IDENTIFICATION</scope>
</reference>
<feature type="compositionally biased region" description="Acidic residues" evidence="1">
    <location>
        <begin position="22"/>
        <end position="34"/>
    </location>
</feature>
<dbReference type="AlphaFoldDB" id="A0A183U1U2"/>
<dbReference type="WBParaSite" id="TCNE_0000246201-mRNA-1">
    <property type="protein sequence ID" value="TCNE_0000246201-mRNA-1"/>
    <property type="gene ID" value="TCNE_0000246201"/>
</dbReference>
<protein>
    <submittedName>
        <fullName evidence="3">BZIP domain-containing protein</fullName>
    </submittedName>
</protein>
<keyword evidence="2" id="KW-1185">Reference proteome</keyword>
<sequence>LPSGSAMDMDLLYQRDVPLKSEEDETNMDIDDDTTSQQRSVVVDPTKKSKKTGVSQKVEQVLPKSLKITGNVQLNRCIKKVLKRQRKRNKKIARKADALAESMDMAAIEDKQESFNF</sequence>
<proteinExistence type="predicted"/>
<evidence type="ECO:0000313" key="2">
    <source>
        <dbReference type="Proteomes" id="UP000050794"/>
    </source>
</evidence>